<feature type="domain" description="Response regulatory" evidence="2">
    <location>
        <begin position="27"/>
        <end position="143"/>
    </location>
</feature>
<dbReference type="SMART" id="SM00448">
    <property type="entry name" value="REC"/>
    <property type="match status" value="1"/>
</dbReference>
<dbReference type="PANTHER" id="PTHR43228">
    <property type="entry name" value="TWO-COMPONENT RESPONSE REGULATOR"/>
    <property type="match status" value="1"/>
</dbReference>
<name>A0A0S4LC00_9BACT</name>
<evidence type="ECO:0000256" key="1">
    <source>
        <dbReference type="PROSITE-ProRule" id="PRU00169"/>
    </source>
</evidence>
<keyword evidence="4" id="KW-1185">Reference proteome</keyword>
<dbReference type="EMBL" id="CZPZ01000012">
    <property type="protein sequence ID" value="CUS35045.1"/>
    <property type="molecule type" value="Genomic_DNA"/>
</dbReference>
<dbReference type="Proteomes" id="UP000198736">
    <property type="component" value="Unassembled WGS sequence"/>
</dbReference>
<dbReference type="GO" id="GO:0000160">
    <property type="term" value="P:phosphorelay signal transduction system"/>
    <property type="evidence" value="ECO:0007669"/>
    <property type="project" value="InterPro"/>
</dbReference>
<evidence type="ECO:0000259" key="2">
    <source>
        <dbReference type="PROSITE" id="PS50110"/>
    </source>
</evidence>
<dbReference type="InterPro" id="IPR058245">
    <property type="entry name" value="NreC/VraR/RcsB-like_REC"/>
</dbReference>
<keyword evidence="1" id="KW-0597">Phosphoprotein</keyword>
<organism evidence="3 4">
    <name type="scientific">Candidatus Nitrospira nitrificans</name>
    <dbReference type="NCBI Taxonomy" id="1742973"/>
    <lineage>
        <taxon>Bacteria</taxon>
        <taxon>Pseudomonadati</taxon>
        <taxon>Nitrospirota</taxon>
        <taxon>Nitrospiria</taxon>
        <taxon>Nitrospirales</taxon>
        <taxon>Nitrospiraceae</taxon>
        <taxon>Nitrospira</taxon>
    </lineage>
</organism>
<dbReference type="PANTHER" id="PTHR43228:SF1">
    <property type="entry name" value="TWO-COMPONENT RESPONSE REGULATOR ARR22"/>
    <property type="match status" value="1"/>
</dbReference>
<dbReference type="OrthoDB" id="9800897at2"/>
<dbReference type="STRING" id="1742973.COMA2_20056"/>
<evidence type="ECO:0000313" key="3">
    <source>
        <dbReference type="EMBL" id="CUS35045.1"/>
    </source>
</evidence>
<dbReference type="InterPro" id="IPR011006">
    <property type="entry name" value="CheY-like_superfamily"/>
</dbReference>
<dbReference type="InterPro" id="IPR052048">
    <property type="entry name" value="ST_Response_Regulator"/>
</dbReference>
<feature type="modified residue" description="4-aspartylphosphate" evidence="1">
    <location>
        <position position="78"/>
    </location>
</feature>
<dbReference type="PROSITE" id="PS50110">
    <property type="entry name" value="RESPONSE_REGULATORY"/>
    <property type="match status" value="1"/>
</dbReference>
<dbReference type="Pfam" id="PF00072">
    <property type="entry name" value="Response_reg"/>
    <property type="match status" value="1"/>
</dbReference>
<dbReference type="RefSeq" id="WP_090896460.1">
    <property type="nucleotide sequence ID" value="NZ_CZPZ01000012.1"/>
</dbReference>
<dbReference type="AlphaFoldDB" id="A0A0S4LC00"/>
<dbReference type="CDD" id="cd17535">
    <property type="entry name" value="REC_NarL-like"/>
    <property type="match status" value="1"/>
</dbReference>
<accession>A0A0S4LC00</accession>
<protein>
    <recommendedName>
        <fullName evidence="2">Response regulatory domain-containing protein</fullName>
    </recommendedName>
</protein>
<proteinExistence type="predicted"/>
<reference evidence="4" key="1">
    <citation type="submission" date="2015-10" db="EMBL/GenBank/DDBJ databases">
        <authorList>
            <person name="Luecker S."/>
            <person name="Luecker S."/>
        </authorList>
    </citation>
    <scope>NUCLEOTIDE SEQUENCE [LARGE SCALE GENOMIC DNA]</scope>
</reference>
<evidence type="ECO:0000313" key="4">
    <source>
        <dbReference type="Proteomes" id="UP000198736"/>
    </source>
</evidence>
<dbReference type="Gene3D" id="3.40.50.2300">
    <property type="match status" value="1"/>
</dbReference>
<gene>
    <name evidence="3" type="ORF">COMA2_20056</name>
</gene>
<dbReference type="InterPro" id="IPR001789">
    <property type="entry name" value="Sig_transdc_resp-reg_receiver"/>
</dbReference>
<dbReference type="SUPFAM" id="SSF52172">
    <property type="entry name" value="CheY-like"/>
    <property type="match status" value="1"/>
</dbReference>
<sequence length="158" mass="17462">MSSRMSVSSVAPARSSVPDRTKMKSIRVLLVDDHFLVRQELRKYLSHHLDIELVGEATNGEEAVKLTDLLKPDVVVMDINMPRMNGIEATGSIMRKHPRLQVIGLSFYVGNGNREAFLDAGACLLLEKGTAHEHLPHAIYQAVDKSVDTQSPVNHPLA</sequence>